<dbReference type="Pfam" id="PF23090">
    <property type="entry name" value="MBTPS1_4th"/>
    <property type="match status" value="1"/>
</dbReference>
<dbReference type="Gene3D" id="3.40.50.200">
    <property type="entry name" value="Peptidase S8/S53 domain"/>
    <property type="match status" value="1"/>
</dbReference>
<dbReference type="PRINTS" id="PR00723">
    <property type="entry name" value="SUBTILISIN"/>
</dbReference>
<feature type="domain" description="MBTPS1 fourth" evidence="10">
    <location>
        <begin position="609"/>
        <end position="869"/>
    </location>
</feature>
<dbReference type="Proteomes" id="UP000012073">
    <property type="component" value="Unassembled WGS sequence"/>
</dbReference>
<dbReference type="InterPro" id="IPR036852">
    <property type="entry name" value="Peptidase_S8/S53_dom_sf"/>
</dbReference>
<dbReference type="InterPro" id="IPR023828">
    <property type="entry name" value="Peptidase_S8_Ser-AS"/>
</dbReference>
<feature type="chain" id="PRO_5004442660" evidence="7">
    <location>
        <begin position="21"/>
        <end position="1091"/>
    </location>
</feature>
<dbReference type="KEGG" id="ccp:CHC_T00004250001"/>
<keyword evidence="6" id="KW-0812">Transmembrane</keyword>
<evidence type="ECO:0000256" key="6">
    <source>
        <dbReference type="SAM" id="Phobius"/>
    </source>
</evidence>
<dbReference type="RefSeq" id="XP_005715601.1">
    <property type="nucleotide sequence ID" value="XM_005715544.1"/>
</dbReference>
<keyword evidence="7" id="KW-0732">Signal</keyword>
<dbReference type="Pfam" id="PF00082">
    <property type="entry name" value="Peptidase_S8"/>
    <property type="match status" value="1"/>
</dbReference>
<dbReference type="PROSITE" id="PS51892">
    <property type="entry name" value="SUBTILASE"/>
    <property type="match status" value="1"/>
</dbReference>
<keyword evidence="6" id="KW-0472">Membrane</keyword>
<dbReference type="Gramene" id="CDF35782">
    <property type="protein sequence ID" value="CDF35782"/>
    <property type="gene ID" value="CHC_T00004250001"/>
</dbReference>
<evidence type="ECO:0000259" key="8">
    <source>
        <dbReference type="Pfam" id="PF00082"/>
    </source>
</evidence>
<dbReference type="InterPro" id="IPR015500">
    <property type="entry name" value="Peptidase_S8_subtilisin-rel"/>
</dbReference>
<organism evidence="12 13">
    <name type="scientific">Chondrus crispus</name>
    <name type="common">Carrageen Irish moss</name>
    <name type="synonym">Polymorpha crispa</name>
    <dbReference type="NCBI Taxonomy" id="2769"/>
    <lineage>
        <taxon>Eukaryota</taxon>
        <taxon>Rhodophyta</taxon>
        <taxon>Florideophyceae</taxon>
        <taxon>Rhodymeniophycidae</taxon>
        <taxon>Gigartinales</taxon>
        <taxon>Gigartinaceae</taxon>
        <taxon>Chondrus</taxon>
    </lineage>
</organism>
<dbReference type="InterPro" id="IPR000209">
    <property type="entry name" value="Peptidase_S8/S53_dom"/>
</dbReference>
<evidence type="ECO:0000313" key="12">
    <source>
        <dbReference type="EMBL" id="CDF35782.1"/>
    </source>
</evidence>
<evidence type="ECO:0000256" key="4">
    <source>
        <dbReference type="ARBA" id="ARBA00022825"/>
    </source>
</evidence>
<dbReference type="PROSITE" id="PS00137">
    <property type="entry name" value="SUBTILASE_HIS"/>
    <property type="match status" value="1"/>
</dbReference>
<keyword evidence="3 5" id="KW-0378">Hydrolase</keyword>
<dbReference type="SUPFAM" id="SSF52743">
    <property type="entry name" value="Subtilisin-like"/>
    <property type="match status" value="1"/>
</dbReference>
<reference evidence="13" key="1">
    <citation type="journal article" date="2013" name="Proc. Natl. Acad. Sci. U.S.A.">
        <title>Genome structure and metabolic features in the red seaweed Chondrus crispus shed light on evolution of the Archaeplastida.</title>
        <authorList>
            <person name="Collen J."/>
            <person name="Porcel B."/>
            <person name="Carre W."/>
            <person name="Ball S.G."/>
            <person name="Chaparro C."/>
            <person name="Tonon T."/>
            <person name="Barbeyron T."/>
            <person name="Michel G."/>
            <person name="Noel B."/>
            <person name="Valentin K."/>
            <person name="Elias M."/>
            <person name="Artiguenave F."/>
            <person name="Arun A."/>
            <person name="Aury J.M."/>
            <person name="Barbosa-Neto J.F."/>
            <person name="Bothwell J.H."/>
            <person name="Bouget F.Y."/>
            <person name="Brillet L."/>
            <person name="Cabello-Hurtado F."/>
            <person name="Capella-Gutierrez S."/>
            <person name="Charrier B."/>
            <person name="Cladiere L."/>
            <person name="Cock J.M."/>
            <person name="Coelho S.M."/>
            <person name="Colleoni C."/>
            <person name="Czjzek M."/>
            <person name="Da Silva C."/>
            <person name="Delage L."/>
            <person name="Denoeud F."/>
            <person name="Deschamps P."/>
            <person name="Dittami S.M."/>
            <person name="Gabaldon T."/>
            <person name="Gachon C.M."/>
            <person name="Groisillier A."/>
            <person name="Herve C."/>
            <person name="Jabbari K."/>
            <person name="Katinka M."/>
            <person name="Kloareg B."/>
            <person name="Kowalczyk N."/>
            <person name="Labadie K."/>
            <person name="Leblanc C."/>
            <person name="Lopez P.J."/>
            <person name="McLachlan D.H."/>
            <person name="Meslet-Cladiere L."/>
            <person name="Moustafa A."/>
            <person name="Nehr Z."/>
            <person name="Nyvall Collen P."/>
            <person name="Panaud O."/>
            <person name="Partensky F."/>
            <person name="Poulain J."/>
            <person name="Rensing S.A."/>
            <person name="Rousvoal S."/>
            <person name="Samson G."/>
            <person name="Symeonidi A."/>
            <person name="Weissenbach J."/>
            <person name="Zambounis A."/>
            <person name="Wincker P."/>
            <person name="Boyen C."/>
        </authorList>
    </citation>
    <scope>NUCLEOTIDE SEQUENCE [LARGE SCALE GENOMIC DNA]</scope>
    <source>
        <strain evidence="13">cv. Stackhouse</strain>
    </source>
</reference>
<feature type="active site" description="Charge relay system" evidence="5">
    <location>
        <position position="363"/>
    </location>
</feature>
<evidence type="ECO:0000256" key="5">
    <source>
        <dbReference type="PROSITE-ProRule" id="PRU01240"/>
    </source>
</evidence>
<comment type="similarity">
    <text evidence="1 5">Belongs to the peptidase S8 family.</text>
</comment>
<dbReference type="GeneID" id="17323314"/>
<feature type="domain" description="MBTPS1 third" evidence="11">
    <location>
        <begin position="483"/>
        <end position="607"/>
    </location>
</feature>
<evidence type="ECO:0000256" key="2">
    <source>
        <dbReference type="ARBA" id="ARBA00022670"/>
    </source>
</evidence>
<dbReference type="Pfam" id="PF23001">
    <property type="entry name" value="MBTP1_N"/>
    <property type="match status" value="1"/>
</dbReference>
<evidence type="ECO:0000256" key="7">
    <source>
        <dbReference type="SAM" id="SignalP"/>
    </source>
</evidence>
<dbReference type="GO" id="GO:0004252">
    <property type="term" value="F:serine-type endopeptidase activity"/>
    <property type="evidence" value="ECO:0007669"/>
    <property type="project" value="UniProtKB-UniRule"/>
</dbReference>
<keyword evidence="2 5" id="KW-0645">Protease</keyword>
<sequence length="1091" mass="120402">MLSWCRNLLLLTTLLVCSEAFHELHYIATFNTYHPFYIQESLITSALSLLPQSTWHILPRTNLAARTLPTDFALFESPDPSVLRELRSAPFIRSVTSEGEHGRRLRAFLRNQTSDFEEPDIVDPVSRRAHHRDIPGIHAFGAGQLWRLGFTGEGVKVAVFDTGLISDHTNFAHVVERTNWTEENSTVDVVGHGTFVAGLIAGSHPACPGIAPHASLYAFRVFTGAQVSYTSWFLDAFNYALHVGIDVLNLSIGGPDFADSPFTDKVNELTAHGVIVVSAIGNDGPLWGSLNNPGDMMDVVGVGGAEPDGSIAKFSSRGMTTHELDGIHASYGRVKPDLVAYARSLVGPSHKNLLSCRKLSGTSVASPVVAGAIALLASTVPKDRRRRVVNPASIKRALIQSARKLRMASIYEQGAGLLDIGDAYDIIQQIDAEVLAAMKTEQLQGKGLNIERSLASRDPSLGFYDEDDGENASSIPGPTAAFFPSFYDLTPAGCPQMWPHCAQPLFAGGMPMNLNATVLNPAGVSGRITNITWVGGQHGEFLNVEVTAPKRFWPWAAGLGLHLSVNDLRHRLTMPITAYGVLRVRVVSVHKQTHSDIELPIKASIIPPPQREKRLLWDMFHSIRYPPGYVPRDNLAEAKDMLDWLGDHPHTNFQRLFQAFRDEGFYIDILETPVTCLSNADLKRYGGLLLLDSEDEFSALERRSLRDLVTQHGLALIVAAEWHNADIMREIRFEDDNTRSLWSPIVAGGNVPALNDLLSPFSIAFGDAVVSGNVRLQGQAFRVESGVPIVNFPEGGELLYVSDLALHEYKTRQHDSVLPGNRLPAMPMLGLVKCEAGAVLSFGDTNCIDTAYRGAKCYRFFVEAVRHTISNCAGVANCEKMLHESRILSQALVPNSNFLRQKAAPLAIGSYALLQPHRWFGRHGLTETEPNGEQRLCNMRDELKTWAVLSSGSLSRVKFPQQKKAEPLGSDLNYFRSFRQYGIEMPNSRTGPPHDYQNSLNSLFSSTRVRHLPLQSRNRGLCFLFTGVVLIAFSFVLRRKACSGQHRMYLKRRNNRPRQLVPSVSAFPTNTPRSHALSSVLSIGSLDSPRR</sequence>
<dbReference type="PANTHER" id="PTHR43806:SF7">
    <property type="entry name" value="MEMBRANE-BOUND TRANSCRIPTION FACTOR SITE-1 PROTEASE"/>
    <property type="match status" value="1"/>
</dbReference>
<dbReference type="PANTHER" id="PTHR43806">
    <property type="entry name" value="PEPTIDASE S8"/>
    <property type="match status" value="1"/>
</dbReference>
<dbReference type="OMA" id="AFNYALH"/>
<dbReference type="InterPro" id="IPR057032">
    <property type="entry name" value="MBTPS1_4th"/>
</dbReference>
<keyword evidence="13" id="KW-1185">Reference proteome</keyword>
<dbReference type="GO" id="GO:0005794">
    <property type="term" value="C:Golgi apparatus"/>
    <property type="evidence" value="ECO:0007669"/>
    <property type="project" value="TreeGrafter"/>
</dbReference>
<dbReference type="OrthoDB" id="3715at2759"/>
<feature type="signal peptide" evidence="7">
    <location>
        <begin position="1"/>
        <end position="20"/>
    </location>
</feature>
<keyword evidence="6" id="KW-1133">Transmembrane helix</keyword>
<dbReference type="InterPro" id="IPR022398">
    <property type="entry name" value="Peptidase_S8_His-AS"/>
</dbReference>
<dbReference type="PROSITE" id="PS00138">
    <property type="entry name" value="SUBTILASE_SER"/>
    <property type="match status" value="1"/>
</dbReference>
<dbReference type="GO" id="GO:0006508">
    <property type="term" value="P:proteolysis"/>
    <property type="evidence" value="ECO:0007669"/>
    <property type="project" value="UniProtKB-KW"/>
</dbReference>
<feature type="domain" description="Peptidase S8/S53" evidence="8">
    <location>
        <begin position="152"/>
        <end position="414"/>
    </location>
</feature>
<protein>
    <submittedName>
        <fullName evidence="12">Uncharacterized protein</fullName>
    </submittedName>
</protein>
<feature type="domain" description="Membrane-bound transcription factor site-1 protease-like N-terminal" evidence="9">
    <location>
        <begin position="25"/>
        <end position="97"/>
    </location>
</feature>
<accession>R7QB87</accession>
<dbReference type="InterPro" id="IPR050131">
    <property type="entry name" value="Peptidase_S8_subtilisin-like"/>
</dbReference>
<feature type="active site" description="Charge relay system" evidence="5">
    <location>
        <position position="192"/>
    </location>
</feature>
<proteinExistence type="inferred from homology"/>
<evidence type="ECO:0000256" key="3">
    <source>
        <dbReference type="ARBA" id="ARBA00022801"/>
    </source>
</evidence>
<dbReference type="Pfam" id="PF23094">
    <property type="entry name" value="MBTPS1_3rd"/>
    <property type="match status" value="1"/>
</dbReference>
<dbReference type="InterPro" id="IPR057060">
    <property type="entry name" value="MBTPS1_3rd"/>
</dbReference>
<evidence type="ECO:0000259" key="10">
    <source>
        <dbReference type="Pfam" id="PF23090"/>
    </source>
</evidence>
<dbReference type="STRING" id="2769.R7QB87"/>
<feature type="transmembrane region" description="Helical" evidence="6">
    <location>
        <begin position="1020"/>
        <end position="1037"/>
    </location>
</feature>
<evidence type="ECO:0000313" key="13">
    <source>
        <dbReference type="Proteomes" id="UP000012073"/>
    </source>
</evidence>
<evidence type="ECO:0000259" key="9">
    <source>
        <dbReference type="Pfam" id="PF23001"/>
    </source>
</evidence>
<dbReference type="AlphaFoldDB" id="R7QB87"/>
<feature type="active site" description="Charge relay system" evidence="5">
    <location>
        <position position="161"/>
    </location>
</feature>
<dbReference type="PhylomeDB" id="R7QB87"/>
<gene>
    <name evidence="12" type="ORF">CHC_T00004250001</name>
</gene>
<evidence type="ECO:0000256" key="1">
    <source>
        <dbReference type="ARBA" id="ARBA00011073"/>
    </source>
</evidence>
<keyword evidence="4 5" id="KW-0720">Serine protease</keyword>
<name>R7QB87_CHOCR</name>
<dbReference type="EMBL" id="HG001746">
    <property type="protein sequence ID" value="CDF35782.1"/>
    <property type="molecule type" value="Genomic_DNA"/>
</dbReference>
<dbReference type="InterPro" id="IPR055143">
    <property type="entry name" value="MBTP1_N"/>
</dbReference>
<evidence type="ECO:0000259" key="11">
    <source>
        <dbReference type="Pfam" id="PF23094"/>
    </source>
</evidence>